<dbReference type="PANTHER" id="PTHR10517">
    <property type="entry name" value="FOLATE RECEPTOR"/>
    <property type="match status" value="1"/>
</dbReference>
<evidence type="ECO:0000259" key="5">
    <source>
        <dbReference type="Pfam" id="PF03024"/>
    </source>
</evidence>
<evidence type="ECO:0000256" key="3">
    <source>
        <dbReference type="ARBA" id="ARBA00023157"/>
    </source>
</evidence>
<dbReference type="PANTHER" id="PTHR10517:SF28">
    <property type="entry name" value="COILIN"/>
    <property type="match status" value="1"/>
</dbReference>
<dbReference type="EMBL" id="JAODUO010000117">
    <property type="protein sequence ID" value="KAK2188987.1"/>
    <property type="molecule type" value="Genomic_DNA"/>
</dbReference>
<feature type="chain" id="PRO_5041964912" description="Folate receptor-like domain-containing protein" evidence="4">
    <location>
        <begin position="21"/>
        <end position="191"/>
    </location>
</feature>
<evidence type="ECO:0000256" key="4">
    <source>
        <dbReference type="SAM" id="SignalP"/>
    </source>
</evidence>
<keyword evidence="2 4" id="KW-0732">Signal</keyword>
<reference evidence="6" key="1">
    <citation type="journal article" date="2023" name="Mol. Biol. Evol.">
        <title>Third-Generation Sequencing Reveals the Adaptive Role of the Epigenome in Three Deep-Sea Polychaetes.</title>
        <authorList>
            <person name="Perez M."/>
            <person name="Aroh O."/>
            <person name="Sun Y."/>
            <person name="Lan Y."/>
            <person name="Juniper S.K."/>
            <person name="Young C.R."/>
            <person name="Angers B."/>
            <person name="Qian P.Y."/>
        </authorList>
    </citation>
    <scope>NUCLEOTIDE SEQUENCE</scope>
    <source>
        <strain evidence="6">R07B-5</strain>
    </source>
</reference>
<dbReference type="AlphaFoldDB" id="A0AAD9UGU7"/>
<dbReference type="Pfam" id="PF03024">
    <property type="entry name" value="Folate_rec"/>
    <property type="match status" value="1"/>
</dbReference>
<sequence length="191" mass="21501">MVYMILPLTVVLVYVCFVSCDDVGKPCTYFGGGRVSSPQGNLVNCSWYSSNACCQRTEVTSVFGGMYPLYGASRECSNQLNYLMCYFCSPRQHLWYHEKAYVCADYCRSLHEHCKTAMYHGESIGASYESGEDFCRGQKFRVAENGRPCFNFNPFVFSSASTQSCHYYARVLLGLFLCSLLRGQLTATCIS</sequence>
<feature type="signal peptide" evidence="4">
    <location>
        <begin position="1"/>
        <end position="20"/>
    </location>
</feature>
<evidence type="ECO:0000313" key="6">
    <source>
        <dbReference type="EMBL" id="KAK2188987.1"/>
    </source>
</evidence>
<comment type="similarity">
    <text evidence="1">Belongs to the folate receptor family.</text>
</comment>
<keyword evidence="3" id="KW-1015">Disulfide bond</keyword>
<feature type="domain" description="Folate receptor-like" evidence="5">
    <location>
        <begin position="36"/>
        <end position="135"/>
    </location>
</feature>
<comment type="caution">
    <text evidence="6">The sequence shown here is derived from an EMBL/GenBank/DDBJ whole genome shotgun (WGS) entry which is preliminary data.</text>
</comment>
<protein>
    <recommendedName>
        <fullName evidence="5">Folate receptor-like domain-containing protein</fullName>
    </recommendedName>
</protein>
<evidence type="ECO:0000256" key="2">
    <source>
        <dbReference type="ARBA" id="ARBA00022729"/>
    </source>
</evidence>
<dbReference type="InterPro" id="IPR004269">
    <property type="entry name" value="Folate_rcpt"/>
</dbReference>
<dbReference type="Proteomes" id="UP001209878">
    <property type="component" value="Unassembled WGS sequence"/>
</dbReference>
<dbReference type="GO" id="GO:0009897">
    <property type="term" value="C:external side of plasma membrane"/>
    <property type="evidence" value="ECO:0007669"/>
    <property type="project" value="TreeGrafter"/>
</dbReference>
<evidence type="ECO:0000256" key="1">
    <source>
        <dbReference type="ARBA" id="ARBA00007932"/>
    </source>
</evidence>
<evidence type="ECO:0000313" key="7">
    <source>
        <dbReference type="Proteomes" id="UP001209878"/>
    </source>
</evidence>
<keyword evidence="7" id="KW-1185">Reference proteome</keyword>
<gene>
    <name evidence="6" type="ORF">NP493_118g01032</name>
</gene>
<organism evidence="6 7">
    <name type="scientific">Ridgeia piscesae</name>
    <name type="common">Tubeworm</name>
    <dbReference type="NCBI Taxonomy" id="27915"/>
    <lineage>
        <taxon>Eukaryota</taxon>
        <taxon>Metazoa</taxon>
        <taxon>Spiralia</taxon>
        <taxon>Lophotrochozoa</taxon>
        <taxon>Annelida</taxon>
        <taxon>Polychaeta</taxon>
        <taxon>Sedentaria</taxon>
        <taxon>Canalipalpata</taxon>
        <taxon>Sabellida</taxon>
        <taxon>Siboglinidae</taxon>
        <taxon>Ridgeia</taxon>
    </lineage>
</organism>
<proteinExistence type="inferred from homology"/>
<dbReference type="InterPro" id="IPR018143">
    <property type="entry name" value="Folate_rcpt-like"/>
</dbReference>
<dbReference type="GO" id="GO:0038023">
    <property type="term" value="F:signaling receptor activity"/>
    <property type="evidence" value="ECO:0007669"/>
    <property type="project" value="TreeGrafter"/>
</dbReference>
<name>A0AAD9UGU7_RIDPI</name>
<accession>A0AAD9UGU7</accession>